<dbReference type="RefSeq" id="WP_129513410.1">
    <property type="nucleotide sequence ID" value="NZ_QWEX01000001.1"/>
</dbReference>
<name>A0A4Q2AQJ4_9BURK</name>
<evidence type="ECO:0000313" key="2">
    <source>
        <dbReference type="EMBL" id="RXV72399.1"/>
    </source>
</evidence>
<evidence type="ECO:0000256" key="1">
    <source>
        <dbReference type="SAM" id="MobiDB-lite"/>
    </source>
</evidence>
<protein>
    <submittedName>
        <fullName evidence="2">Uncharacterized protein</fullName>
    </submittedName>
</protein>
<sequence>MSRAPASRPPRSRYRREQARSARESWLSRVSTRKSLILDGTAAAHRTGIAMCGVVFATCPDHPQATAPSSPSLFKSLKEKKKENREAAATGCNRAPRVGRALPSVAGDAAVSRHGFFGAATRD</sequence>
<gene>
    <name evidence="2" type="ORF">D1006_08625</name>
</gene>
<comment type="caution">
    <text evidence="2">The sequence shown here is derived from an EMBL/GenBank/DDBJ whole genome shotgun (WGS) entry which is preliminary data.</text>
</comment>
<feature type="region of interest" description="Disordered" evidence="1">
    <location>
        <begin position="1"/>
        <end position="26"/>
    </location>
</feature>
<evidence type="ECO:0000313" key="3">
    <source>
        <dbReference type="Proteomes" id="UP000289650"/>
    </source>
</evidence>
<dbReference type="OrthoDB" id="9018154at2"/>
<reference evidence="2 3" key="1">
    <citation type="submission" date="2018-08" db="EMBL/GenBank/DDBJ databases">
        <title>Mountain-cultivated ginseng endophyte, Burkholderia stabilis and its activity against ginseng root rot disease.</title>
        <authorList>
            <person name="Tapan Kumar M."/>
            <person name="Bae H."/>
            <person name="Shanmugam G."/>
            <person name="Jeon J."/>
        </authorList>
    </citation>
    <scope>NUCLEOTIDE SEQUENCE [LARGE SCALE GENOMIC DNA]</scope>
    <source>
        <strain evidence="2 3">EB159</strain>
    </source>
</reference>
<dbReference type="EMBL" id="QWEX01000001">
    <property type="protein sequence ID" value="RXV72399.1"/>
    <property type="molecule type" value="Genomic_DNA"/>
</dbReference>
<organism evidence="2 3">
    <name type="scientific">Burkholderia stabilis</name>
    <dbReference type="NCBI Taxonomy" id="95485"/>
    <lineage>
        <taxon>Bacteria</taxon>
        <taxon>Pseudomonadati</taxon>
        <taxon>Pseudomonadota</taxon>
        <taxon>Betaproteobacteria</taxon>
        <taxon>Burkholderiales</taxon>
        <taxon>Burkholderiaceae</taxon>
        <taxon>Burkholderia</taxon>
        <taxon>Burkholderia cepacia complex</taxon>
    </lineage>
</organism>
<dbReference type="AlphaFoldDB" id="A0A4Q2AQJ4"/>
<dbReference type="Proteomes" id="UP000289650">
    <property type="component" value="Unassembled WGS sequence"/>
</dbReference>
<proteinExistence type="predicted"/>
<accession>A0A4Q2AQJ4</accession>